<accession>A0A0F3Q880</accession>
<evidence type="ECO:0000256" key="1">
    <source>
        <dbReference type="ARBA" id="ARBA00022946"/>
    </source>
</evidence>
<evidence type="ECO:0000256" key="4">
    <source>
        <dbReference type="ARBA" id="ARBA00038073"/>
    </source>
</evidence>
<evidence type="ECO:0000256" key="6">
    <source>
        <dbReference type="ARBA" id="ARBA00043031"/>
    </source>
</evidence>
<dbReference type="PANTHER" id="PTHR28554">
    <property type="entry name" value="39S RIBOSOMAL PROTEIN L45, MITOCHONDRIAL"/>
    <property type="match status" value="1"/>
</dbReference>
<keyword evidence="3" id="KW-0687">Ribonucleoprotein</keyword>
<gene>
    <name evidence="9" type="ORF">APHCRT_0130</name>
</gene>
<keyword evidence="7" id="KW-1133">Transmembrane helix</keyword>
<comment type="caution">
    <text evidence="9">The sequence shown here is derived from an EMBL/GenBank/DDBJ whole genome shotgun (WGS) entry which is preliminary data.</text>
</comment>
<dbReference type="InterPro" id="IPR032710">
    <property type="entry name" value="NTF2-like_dom_sf"/>
</dbReference>
<dbReference type="InterPro" id="IPR007379">
    <property type="entry name" value="Tim44-like_dom"/>
</dbReference>
<evidence type="ECO:0000256" key="2">
    <source>
        <dbReference type="ARBA" id="ARBA00022980"/>
    </source>
</evidence>
<comment type="similarity">
    <text evidence="4">Belongs to the mitochondrion-specific ribosomal protein mL45 family.</text>
</comment>
<dbReference type="NCBIfam" id="NF033779">
    <property type="entry name" value="Tim44_TimA_adap"/>
    <property type="match status" value="1"/>
</dbReference>
<dbReference type="PIRSF" id="PIRSF031890">
    <property type="entry name" value="UCP031890_transporter_Tim44"/>
    <property type="match status" value="1"/>
</dbReference>
<dbReference type="SUPFAM" id="SSF54427">
    <property type="entry name" value="NTF2-like"/>
    <property type="match status" value="1"/>
</dbReference>
<dbReference type="Proteomes" id="UP000033722">
    <property type="component" value="Unassembled WGS sequence"/>
</dbReference>
<keyword evidence="7" id="KW-0812">Transmembrane</keyword>
<dbReference type="PATRIC" id="fig|1359157.3.peg.1534"/>
<protein>
    <recommendedName>
        <fullName evidence="5">Large ribosomal subunit protein mL45</fullName>
    </recommendedName>
    <alternativeName>
        <fullName evidence="6">39S ribosomal protein L45, mitochondrial</fullName>
    </alternativeName>
</protein>
<keyword evidence="1" id="KW-0809">Transit peptide</keyword>
<evidence type="ECO:0000313" key="9">
    <source>
        <dbReference type="EMBL" id="KJV88396.1"/>
    </source>
</evidence>
<proteinExistence type="inferred from homology"/>
<sequence>MLINADQTIIWLCILVHSLCEKLWIGMVELAIYAFVAAFIFFRLYSSLGRASSINFQGACATPEKPGDDRIALDAKNDQQDIPLTSVTEEEHFEEVSPGIEVMRARSMDFSLRNFMAGSAAAFEVIMKALNRGDTELLSSLLSDDIYKSFEKEIMRRNSEGHIHEDVVVSIVSQKITAAKVIGDVAAITVKFLTEQINVVRNAAGDVIAGSTSKINVVEDFWTFEKNANSPSRKWYLSATC</sequence>
<evidence type="ECO:0000313" key="10">
    <source>
        <dbReference type="Proteomes" id="UP000033722"/>
    </source>
</evidence>
<evidence type="ECO:0000259" key="8">
    <source>
        <dbReference type="SMART" id="SM00978"/>
    </source>
</evidence>
<keyword evidence="7" id="KW-0472">Membrane</keyword>
<dbReference type="PANTHER" id="PTHR28554:SF1">
    <property type="entry name" value="LARGE RIBOSOMAL SUBUNIT PROTEIN ML45"/>
    <property type="match status" value="1"/>
</dbReference>
<reference evidence="9 10" key="1">
    <citation type="submission" date="2015-01" db="EMBL/GenBank/DDBJ databases">
        <title>Genome Sequencing of Rickettsiales.</title>
        <authorList>
            <person name="Daugherty S.C."/>
            <person name="Su Q."/>
            <person name="Abolude K."/>
            <person name="Beier-Sexton M."/>
            <person name="Carlyon J.A."/>
            <person name="Carter R."/>
            <person name="Day N.P."/>
            <person name="Dumler S.J."/>
            <person name="Dyachenko V."/>
            <person name="Godinez A."/>
            <person name="Kurtti T.J."/>
            <person name="Lichay M."/>
            <person name="Mullins K.E."/>
            <person name="Ott S."/>
            <person name="Pappas-Brown V."/>
            <person name="Paris D.H."/>
            <person name="Patel P."/>
            <person name="Richards A.L."/>
            <person name="Sadzewicz L."/>
            <person name="Sears K."/>
            <person name="Seidman D."/>
            <person name="Sengamalay N."/>
            <person name="Stenos J."/>
            <person name="Tallon L.J."/>
            <person name="Vincent G."/>
            <person name="Fraser C.M."/>
            <person name="Munderloh U."/>
            <person name="Dunning-Hotopp J.C."/>
        </authorList>
    </citation>
    <scope>NUCLEOTIDE SEQUENCE [LARGE SCALE GENOMIC DNA]</scope>
    <source>
        <strain evidence="9 10">CRT53-1</strain>
    </source>
</reference>
<dbReference type="Gene3D" id="3.10.450.240">
    <property type="match status" value="1"/>
</dbReference>
<name>A0A0F3Q880_ANAPH</name>
<dbReference type="EMBL" id="LAOD01000004">
    <property type="protein sequence ID" value="KJV88396.1"/>
    <property type="molecule type" value="Genomic_DNA"/>
</dbReference>
<evidence type="ECO:0000256" key="3">
    <source>
        <dbReference type="ARBA" id="ARBA00023274"/>
    </source>
</evidence>
<dbReference type="AlphaFoldDB" id="A0A0F3Q880"/>
<dbReference type="Pfam" id="PF04280">
    <property type="entry name" value="Tim44"/>
    <property type="match status" value="1"/>
</dbReference>
<feature type="transmembrane region" description="Helical" evidence="7">
    <location>
        <begin position="24"/>
        <end position="45"/>
    </location>
</feature>
<feature type="domain" description="Tim44-like" evidence="8">
    <location>
        <begin position="96"/>
        <end position="240"/>
    </location>
</feature>
<keyword evidence="2" id="KW-0689">Ribosomal protein</keyword>
<evidence type="ECO:0000256" key="5">
    <source>
        <dbReference type="ARBA" id="ARBA00039448"/>
    </source>
</evidence>
<organism evidence="9 10">
    <name type="scientific">Anaplasma phagocytophilum str. CRT53-1</name>
    <dbReference type="NCBI Taxonomy" id="1359157"/>
    <lineage>
        <taxon>Bacteria</taxon>
        <taxon>Pseudomonadati</taxon>
        <taxon>Pseudomonadota</taxon>
        <taxon>Alphaproteobacteria</taxon>
        <taxon>Rickettsiales</taxon>
        <taxon>Anaplasmataceae</taxon>
        <taxon>Anaplasma</taxon>
        <taxon>phagocytophilum group</taxon>
    </lineage>
</organism>
<dbReference type="InterPro" id="IPR016985">
    <property type="entry name" value="UCP031890_Tim44-rel"/>
</dbReference>
<dbReference type="GO" id="GO:0005840">
    <property type="term" value="C:ribosome"/>
    <property type="evidence" value="ECO:0007669"/>
    <property type="project" value="UniProtKB-KW"/>
</dbReference>
<dbReference type="GO" id="GO:1990904">
    <property type="term" value="C:ribonucleoprotein complex"/>
    <property type="evidence" value="ECO:0007669"/>
    <property type="project" value="UniProtKB-KW"/>
</dbReference>
<dbReference type="SMART" id="SM00978">
    <property type="entry name" value="Tim44"/>
    <property type="match status" value="1"/>
</dbReference>
<dbReference type="InterPro" id="IPR051975">
    <property type="entry name" value="mtLSU_mL45"/>
</dbReference>
<evidence type="ECO:0000256" key="7">
    <source>
        <dbReference type="SAM" id="Phobius"/>
    </source>
</evidence>